<sequence>MDLIFQKGSKECPKGHALLYFTNQDNPSEIWATYIITLPIEVDIKKYMPPFLVNDNNALNSSDFNSFAFPPSPELLGSLENVQDLAELRDEDLIEGGNIDINDSANNMMKINEILSQYLNLYLNNNSKNIEKIDEKESENSNVNSLMYEFMNVNDRMTELSKLLSKLLFAIENSQDSLILECEKDIVSLSSFYPQNHKINKIVE</sequence>
<dbReference type="EMBL" id="UINC01028904">
    <property type="protein sequence ID" value="SVB10731.1"/>
    <property type="molecule type" value="Genomic_DNA"/>
</dbReference>
<accession>A0A382BB14</accession>
<organism evidence="1">
    <name type="scientific">marine metagenome</name>
    <dbReference type="NCBI Taxonomy" id="408172"/>
    <lineage>
        <taxon>unclassified sequences</taxon>
        <taxon>metagenomes</taxon>
        <taxon>ecological metagenomes</taxon>
    </lineage>
</organism>
<feature type="non-terminal residue" evidence="1">
    <location>
        <position position="204"/>
    </location>
</feature>
<evidence type="ECO:0000313" key="1">
    <source>
        <dbReference type="EMBL" id="SVB10731.1"/>
    </source>
</evidence>
<name>A0A382BB14_9ZZZZ</name>
<proteinExistence type="predicted"/>
<reference evidence="1" key="1">
    <citation type="submission" date="2018-05" db="EMBL/GenBank/DDBJ databases">
        <authorList>
            <person name="Lanie J.A."/>
            <person name="Ng W.-L."/>
            <person name="Kazmierczak K.M."/>
            <person name="Andrzejewski T.M."/>
            <person name="Davidsen T.M."/>
            <person name="Wayne K.J."/>
            <person name="Tettelin H."/>
            <person name="Glass J.I."/>
            <person name="Rusch D."/>
            <person name="Podicherti R."/>
            <person name="Tsui H.-C.T."/>
            <person name="Winkler M.E."/>
        </authorList>
    </citation>
    <scope>NUCLEOTIDE SEQUENCE</scope>
</reference>
<gene>
    <name evidence="1" type="ORF">METZ01_LOCUS163585</name>
</gene>
<dbReference type="AlphaFoldDB" id="A0A382BB14"/>
<protein>
    <submittedName>
        <fullName evidence="1">Uncharacterized protein</fullName>
    </submittedName>
</protein>